<feature type="transmembrane region" description="Helical" evidence="1">
    <location>
        <begin position="40"/>
        <end position="58"/>
    </location>
</feature>
<evidence type="ECO:0000313" key="2">
    <source>
        <dbReference type="EMBL" id="RKR13307.1"/>
    </source>
</evidence>
<keyword evidence="1" id="KW-0472">Membrane</keyword>
<sequence length="104" mass="12056">MPEGKTTAITAYFTIVGALIAITMNLEPKHDYARFHTRQAFGLHITFLGFALFLSQWFNTYAWYGLYIFYIILWGYGFIGAITDKKQSVPVLGPLFQKWFTFIQ</sequence>
<proteinExistence type="predicted"/>
<feature type="transmembrane region" description="Helical" evidence="1">
    <location>
        <begin position="64"/>
        <end position="82"/>
    </location>
</feature>
<keyword evidence="1" id="KW-1133">Transmembrane helix</keyword>
<evidence type="ECO:0000256" key="1">
    <source>
        <dbReference type="SAM" id="Phobius"/>
    </source>
</evidence>
<dbReference type="AlphaFoldDB" id="A0A495EBN5"/>
<dbReference type="RefSeq" id="WP_245987171.1">
    <property type="nucleotide sequence ID" value="NZ_RBIQ01000008.1"/>
</dbReference>
<evidence type="ECO:0000313" key="3">
    <source>
        <dbReference type="Proteomes" id="UP000269412"/>
    </source>
</evidence>
<evidence type="ECO:0008006" key="4">
    <source>
        <dbReference type="Google" id="ProtNLM"/>
    </source>
</evidence>
<accession>A0A495EBN5</accession>
<keyword evidence="1" id="KW-0812">Transmembrane</keyword>
<gene>
    <name evidence="2" type="ORF">CLV91_2024</name>
</gene>
<dbReference type="Proteomes" id="UP000269412">
    <property type="component" value="Unassembled WGS sequence"/>
</dbReference>
<reference evidence="2 3" key="1">
    <citation type="submission" date="2018-10" db="EMBL/GenBank/DDBJ databases">
        <title>Genomic Encyclopedia of Archaeal and Bacterial Type Strains, Phase II (KMG-II): from individual species to whole genera.</title>
        <authorList>
            <person name="Goeker M."/>
        </authorList>
    </citation>
    <scope>NUCLEOTIDE SEQUENCE [LARGE SCALE GENOMIC DNA]</scope>
    <source>
        <strain evidence="2 3">DSM 25230</strain>
    </source>
</reference>
<name>A0A495EBN5_9FLAO</name>
<protein>
    <recommendedName>
        <fullName evidence="4">Chloroplast import component protein (Tic20)</fullName>
    </recommendedName>
</protein>
<keyword evidence="3" id="KW-1185">Reference proteome</keyword>
<organism evidence="2 3">
    <name type="scientific">Maribacter vaceletii</name>
    <dbReference type="NCBI Taxonomy" id="1206816"/>
    <lineage>
        <taxon>Bacteria</taxon>
        <taxon>Pseudomonadati</taxon>
        <taxon>Bacteroidota</taxon>
        <taxon>Flavobacteriia</taxon>
        <taxon>Flavobacteriales</taxon>
        <taxon>Flavobacteriaceae</taxon>
        <taxon>Maribacter</taxon>
    </lineage>
</organism>
<dbReference type="EMBL" id="RBIQ01000008">
    <property type="protein sequence ID" value="RKR13307.1"/>
    <property type="molecule type" value="Genomic_DNA"/>
</dbReference>
<feature type="transmembrane region" description="Helical" evidence="1">
    <location>
        <begin position="6"/>
        <end position="28"/>
    </location>
</feature>
<comment type="caution">
    <text evidence="2">The sequence shown here is derived from an EMBL/GenBank/DDBJ whole genome shotgun (WGS) entry which is preliminary data.</text>
</comment>